<keyword evidence="3 5" id="KW-0732">Signal</keyword>
<dbReference type="Gene3D" id="2.60.120.40">
    <property type="match status" value="1"/>
</dbReference>
<name>A0A8C6SX91_9GOBI</name>
<dbReference type="InterPro" id="IPR001073">
    <property type="entry name" value="C1q_dom"/>
</dbReference>
<dbReference type="Ensembl" id="ENSNMLT00000011135.1">
    <property type="protein sequence ID" value="ENSNMLP00000009860.1"/>
    <property type="gene ID" value="ENSNMLG00000006832.1"/>
</dbReference>
<dbReference type="PRINTS" id="PR00007">
    <property type="entry name" value="COMPLEMNTC1Q"/>
</dbReference>
<evidence type="ECO:0000256" key="1">
    <source>
        <dbReference type="ARBA" id="ARBA00004613"/>
    </source>
</evidence>
<dbReference type="Proteomes" id="UP000694523">
    <property type="component" value="Unplaced"/>
</dbReference>
<accession>A0A8C6SX91</accession>
<organism evidence="7 8">
    <name type="scientific">Neogobius melanostomus</name>
    <name type="common">round goby</name>
    <dbReference type="NCBI Taxonomy" id="47308"/>
    <lineage>
        <taxon>Eukaryota</taxon>
        <taxon>Metazoa</taxon>
        <taxon>Chordata</taxon>
        <taxon>Craniata</taxon>
        <taxon>Vertebrata</taxon>
        <taxon>Euteleostomi</taxon>
        <taxon>Actinopterygii</taxon>
        <taxon>Neopterygii</taxon>
        <taxon>Teleostei</taxon>
        <taxon>Neoteleostei</taxon>
        <taxon>Acanthomorphata</taxon>
        <taxon>Gobiaria</taxon>
        <taxon>Gobiiformes</taxon>
        <taxon>Gobioidei</taxon>
        <taxon>Gobiidae</taxon>
        <taxon>Benthophilinae</taxon>
        <taxon>Neogobiini</taxon>
        <taxon>Neogobius</taxon>
    </lineage>
</organism>
<feature type="coiled-coil region" evidence="4">
    <location>
        <begin position="39"/>
        <end position="66"/>
    </location>
</feature>
<sequence length="206" mass="22320">MMKTVVLFVLISSAVSEPQVDQNGAQHTPCCDVSVAMAVGALNEKVANLMGKMTQMENELTELKSITQGAPKVAFSAALYASGSGNTGPFNTNTPLKYKKVFSNIGSNYNPATGLFTAMVKGVYFFRFSMHNTHSPNSVVSLVKNDVRIVSVWDADKSDGNDIGSNAAVLHLEVGDTVYVQLHENRMVYDSGLNYNTFTGFLLFTE</sequence>
<dbReference type="InterPro" id="IPR008983">
    <property type="entry name" value="Tumour_necrosis_fac-like_dom"/>
</dbReference>
<evidence type="ECO:0000259" key="6">
    <source>
        <dbReference type="PROSITE" id="PS50871"/>
    </source>
</evidence>
<dbReference type="InterPro" id="IPR050822">
    <property type="entry name" value="Cerebellin_Synaptic_Org"/>
</dbReference>
<dbReference type="Pfam" id="PF00386">
    <property type="entry name" value="C1q"/>
    <property type="match status" value="1"/>
</dbReference>
<evidence type="ECO:0000313" key="7">
    <source>
        <dbReference type="Ensembl" id="ENSNMLP00000009860.1"/>
    </source>
</evidence>
<evidence type="ECO:0000256" key="5">
    <source>
        <dbReference type="SAM" id="SignalP"/>
    </source>
</evidence>
<comment type="subcellular location">
    <subcellularLocation>
        <location evidence="1">Secreted</location>
    </subcellularLocation>
</comment>
<dbReference type="PROSITE" id="PS50871">
    <property type="entry name" value="C1Q"/>
    <property type="match status" value="1"/>
</dbReference>
<keyword evidence="4" id="KW-0175">Coiled coil</keyword>
<protein>
    <recommendedName>
        <fullName evidence="6">C1q domain-containing protein</fullName>
    </recommendedName>
</protein>
<evidence type="ECO:0000256" key="4">
    <source>
        <dbReference type="SAM" id="Coils"/>
    </source>
</evidence>
<dbReference type="PANTHER" id="PTHR22923:SF102">
    <property type="entry name" value="CEREBELLIN 13-RELATED"/>
    <property type="match status" value="1"/>
</dbReference>
<keyword evidence="8" id="KW-1185">Reference proteome</keyword>
<feature type="domain" description="C1q" evidence="6">
    <location>
        <begin position="68"/>
        <end position="206"/>
    </location>
</feature>
<evidence type="ECO:0000256" key="3">
    <source>
        <dbReference type="ARBA" id="ARBA00022729"/>
    </source>
</evidence>
<dbReference type="AlphaFoldDB" id="A0A8C6SX91"/>
<reference evidence="7" key="1">
    <citation type="submission" date="2025-08" db="UniProtKB">
        <authorList>
            <consortium name="Ensembl"/>
        </authorList>
    </citation>
    <scope>IDENTIFICATION</scope>
</reference>
<evidence type="ECO:0000256" key="2">
    <source>
        <dbReference type="ARBA" id="ARBA00022525"/>
    </source>
</evidence>
<dbReference type="SUPFAM" id="SSF49842">
    <property type="entry name" value="TNF-like"/>
    <property type="match status" value="1"/>
</dbReference>
<feature type="chain" id="PRO_5034634190" description="C1q domain-containing protein" evidence="5">
    <location>
        <begin position="17"/>
        <end position="206"/>
    </location>
</feature>
<reference evidence="7" key="2">
    <citation type="submission" date="2025-09" db="UniProtKB">
        <authorList>
            <consortium name="Ensembl"/>
        </authorList>
    </citation>
    <scope>IDENTIFICATION</scope>
</reference>
<evidence type="ECO:0000313" key="8">
    <source>
        <dbReference type="Proteomes" id="UP000694523"/>
    </source>
</evidence>
<keyword evidence="2" id="KW-0964">Secreted</keyword>
<dbReference type="SMART" id="SM00110">
    <property type="entry name" value="C1Q"/>
    <property type="match status" value="1"/>
</dbReference>
<dbReference type="GO" id="GO:0005576">
    <property type="term" value="C:extracellular region"/>
    <property type="evidence" value="ECO:0007669"/>
    <property type="project" value="UniProtKB-SubCell"/>
</dbReference>
<feature type="signal peptide" evidence="5">
    <location>
        <begin position="1"/>
        <end position="16"/>
    </location>
</feature>
<dbReference type="PANTHER" id="PTHR22923">
    <property type="entry name" value="CEREBELLIN-RELATED"/>
    <property type="match status" value="1"/>
</dbReference>
<proteinExistence type="predicted"/>